<dbReference type="OrthoDB" id="2256270at2759"/>
<feature type="transmembrane region" description="Helical" evidence="1">
    <location>
        <begin position="315"/>
        <end position="332"/>
    </location>
</feature>
<feature type="transmembrane region" description="Helical" evidence="1">
    <location>
        <begin position="134"/>
        <end position="152"/>
    </location>
</feature>
<feature type="transmembrane region" description="Helical" evidence="1">
    <location>
        <begin position="164"/>
        <end position="185"/>
    </location>
</feature>
<evidence type="ECO:0000313" key="2">
    <source>
        <dbReference type="EMBL" id="RKP05296.1"/>
    </source>
</evidence>
<feature type="transmembrane region" description="Helical" evidence="1">
    <location>
        <begin position="230"/>
        <end position="250"/>
    </location>
</feature>
<sequence length="416" mass="46781">MEPSTIRHDGTCFPVPHEWKPHSLAPSSQPVAADWQTDPRYQPQWHMHPLGRPSAWCTSIPAAPPGQSLLPINPFMMPIERVDRETLLQDGWERTAARQWGIPLHPLGEMNAIEYVLDAQDDFTEMRIRARGTFRQLLVNVIAAYVFFRNLIISVQMLRRHPKVLATWLCLLQAATGVVYSLYALTLTLPNGPSCRTTMWAVGLGLAVSPICISAVLLQKAYVVHDRNRWLLAIGIVLILPLPLITYYMWSHPAVMARTTACITVYPHFFPWLKFGLEAPLNVVFSIAFLIVVYRQYRLFGTGAWAHLVRNGIQTMGFIVFCNFLCMFAAAAEVLGLFSQMFFVMDWVITSLLLVYHCRNLRTGSSSQGTFRRADASNFASNTVPEEAFGFTYVPIGGLGPPQSTRSGTQSHFPNL</sequence>
<reference evidence="3" key="1">
    <citation type="journal article" date="2018" name="Nat. Microbiol.">
        <title>Leveraging single-cell genomics to expand the fungal tree of life.</title>
        <authorList>
            <person name="Ahrendt S.R."/>
            <person name="Quandt C.A."/>
            <person name="Ciobanu D."/>
            <person name="Clum A."/>
            <person name="Salamov A."/>
            <person name="Andreopoulos B."/>
            <person name="Cheng J.F."/>
            <person name="Woyke T."/>
            <person name="Pelin A."/>
            <person name="Henrissat B."/>
            <person name="Reynolds N.K."/>
            <person name="Benny G.L."/>
            <person name="Smith M.E."/>
            <person name="James T.Y."/>
            <person name="Grigoriev I.V."/>
        </authorList>
    </citation>
    <scope>NUCLEOTIDE SEQUENCE [LARGE SCALE GENOMIC DNA]</scope>
    <source>
        <strain evidence="3">RSA 1356</strain>
    </source>
</reference>
<keyword evidence="3" id="KW-1185">Reference proteome</keyword>
<evidence type="ECO:0000256" key="1">
    <source>
        <dbReference type="SAM" id="Phobius"/>
    </source>
</evidence>
<name>A0A4P9XI26_9FUNG</name>
<keyword evidence="1" id="KW-1133">Transmembrane helix</keyword>
<accession>A0A4P9XI26</accession>
<proteinExistence type="predicted"/>
<feature type="transmembrane region" description="Helical" evidence="1">
    <location>
        <begin position="197"/>
        <end position="218"/>
    </location>
</feature>
<keyword evidence="1" id="KW-0472">Membrane</keyword>
<dbReference type="EMBL" id="KZ993182">
    <property type="protein sequence ID" value="RKP05296.1"/>
    <property type="molecule type" value="Genomic_DNA"/>
</dbReference>
<protein>
    <submittedName>
        <fullName evidence="2">Uncharacterized protein</fullName>
    </submittedName>
</protein>
<organism evidence="2 3">
    <name type="scientific">Thamnocephalis sphaerospora</name>
    <dbReference type="NCBI Taxonomy" id="78915"/>
    <lineage>
        <taxon>Eukaryota</taxon>
        <taxon>Fungi</taxon>
        <taxon>Fungi incertae sedis</taxon>
        <taxon>Zoopagomycota</taxon>
        <taxon>Zoopagomycotina</taxon>
        <taxon>Zoopagomycetes</taxon>
        <taxon>Zoopagales</taxon>
        <taxon>Sigmoideomycetaceae</taxon>
        <taxon>Thamnocephalis</taxon>
    </lineage>
</organism>
<keyword evidence="1" id="KW-0812">Transmembrane</keyword>
<gene>
    <name evidence="2" type="ORF">THASP1DRAFT_26180</name>
</gene>
<evidence type="ECO:0000313" key="3">
    <source>
        <dbReference type="Proteomes" id="UP000271241"/>
    </source>
</evidence>
<feature type="transmembrane region" description="Helical" evidence="1">
    <location>
        <begin position="275"/>
        <end position="294"/>
    </location>
</feature>
<dbReference type="AlphaFoldDB" id="A0A4P9XI26"/>
<dbReference type="Proteomes" id="UP000271241">
    <property type="component" value="Unassembled WGS sequence"/>
</dbReference>